<keyword evidence="4 7" id="KW-1133">Transmembrane helix</keyword>
<feature type="transmembrane region" description="Helical" evidence="7">
    <location>
        <begin position="26"/>
        <end position="52"/>
    </location>
</feature>
<comment type="domain">
    <text evidence="7">The DHHC domain is required for palmitoyltransferase activity.</text>
</comment>
<dbReference type="Proteomes" id="UP001295684">
    <property type="component" value="Unassembled WGS sequence"/>
</dbReference>
<evidence type="ECO:0000256" key="5">
    <source>
        <dbReference type="ARBA" id="ARBA00023136"/>
    </source>
</evidence>
<dbReference type="EMBL" id="CAMPGE010016697">
    <property type="protein sequence ID" value="CAI2375235.1"/>
    <property type="molecule type" value="Genomic_DNA"/>
</dbReference>
<keyword evidence="10" id="KW-1185">Reference proteome</keyword>
<feature type="transmembrane region" description="Helical" evidence="7">
    <location>
        <begin position="242"/>
        <end position="262"/>
    </location>
</feature>
<protein>
    <recommendedName>
        <fullName evidence="7">Palmitoyltransferase</fullName>
        <ecNumber evidence="7">2.3.1.225</ecNumber>
    </recommendedName>
</protein>
<proteinExistence type="inferred from homology"/>
<evidence type="ECO:0000256" key="2">
    <source>
        <dbReference type="ARBA" id="ARBA00022679"/>
    </source>
</evidence>
<dbReference type="GO" id="GO:0019706">
    <property type="term" value="F:protein-cysteine S-palmitoyltransferase activity"/>
    <property type="evidence" value="ECO:0007669"/>
    <property type="project" value="UniProtKB-EC"/>
</dbReference>
<evidence type="ECO:0000256" key="6">
    <source>
        <dbReference type="ARBA" id="ARBA00023315"/>
    </source>
</evidence>
<dbReference type="PANTHER" id="PTHR12246">
    <property type="entry name" value="PALMITOYLTRANSFERASE ZDHHC16"/>
    <property type="match status" value="1"/>
</dbReference>
<dbReference type="Pfam" id="PF01529">
    <property type="entry name" value="DHHC"/>
    <property type="match status" value="1"/>
</dbReference>
<name>A0AAD1XMF7_EUPCR</name>
<evidence type="ECO:0000259" key="8">
    <source>
        <dbReference type="Pfam" id="PF01529"/>
    </source>
</evidence>
<feature type="domain" description="Palmitoyltransferase DHHC" evidence="8">
    <location>
        <begin position="174"/>
        <end position="269"/>
    </location>
</feature>
<keyword evidence="2 7" id="KW-0808">Transferase</keyword>
<dbReference type="PROSITE" id="PS50216">
    <property type="entry name" value="DHHC"/>
    <property type="match status" value="1"/>
</dbReference>
<dbReference type="GO" id="GO:0016020">
    <property type="term" value="C:membrane"/>
    <property type="evidence" value="ECO:0007669"/>
    <property type="project" value="UniProtKB-SubCell"/>
</dbReference>
<gene>
    <name evidence="9" type="ORF">ECRASSUSDP1_LOCUS16596</name>
</gene>
<keyword evidence="6 7" id="KW-0012">Acyltransferase</keyword>
<evidence type="ECO:0000256" key="4">
    <source>
        <dbReference type="ARBA" id="ARBA00022989"/>
    </source>
</evidence>
<accession>A0AAD1XMF7</accession>
<dbReference type="EC" id="2.3.1.225" evidence="7"/>
<reference evidence="9" key="1">
    <citation type="submission" date="2023-07" db="EMBL/GenBank/DDBJ databases">
        <authorList>
            <consortium name="AG Swart"/>
            <person name="Singh M."/>
            <person name="Singh A."/>
            <person name="Seah K."/>
            <person name="Emmerich C."/>
        </authorList>
    </citation>
    <scope>NUCLEOTIDE SEQUENCE</scope>
    <source>
        <strain evidence="9">DP1</strain>
    </source>
</reference>
<dbReference type="InterPro" id="IPR001594">
    <property type="entry name" value="Palmitoyltrfase_DHHC"/>
</dbReference>
<keyword evidence="3 7" id="KW-0812">Transmembrane</keyword>
<evidence type="ECO:0000256" key="1">
    <source>
        <dbReference type="ARBA" id="ARBA00004141"/>
    </source>
</evidence>
<comment type="subcellular location">
    <subcellularLocation>
        <location evidence="1">Membrane</location>
        <topology evidence="1">Multi-pass membrane protein</topology>
    </subcellularLocation>
</comment>
<organism evidence="9 10">
    <name type="scientific">Euplotes crassus</name>
    <dbReference type="NCBI Taxonomy" id="5936"/>
    <lineage>
        <taxon>Eukaryota</taxon>
        <taxon>Sar</taxon>
        <taxon>Alveolata</taxon>
        <taxon>Ciliophora</taxon>
        <taxon>Intramacronucleata</taxon>
        <taxon>Spirotrichea</taxon>
        <taxon>Hypotrichia</taxon>
        <taxon>Euplotida</taxon>
        <taxon>Euplotidae</taxon>
        <taxon>Moneuplotes</taxon>
    </lineage>
</organism>
<evidence type="ECO:0000256" key="7">
    <source>
        <dbReference type="RuleBase" id="RU079119"/>
    </source>
</evidence>
<comment type="similarity">
    <text evidence="7">Belongs to the DHHC palmitoyltransferase family.</text>
</comment>
<evidence type="ECO:0000313" key="10">
    <source>
        <dbReference type="Proteomes" id="UP001295684"/>
    </source>
</evidence>
<dbReference type="InterPro" id="IPR039859">
    <property type="entry name" value="PFA4/ZDH16/20/ERF2-like"/>
</dbReference>
<sequence length="347" mass="40902">MTLSSIYKNLVCFCKPRRCLFRSLRLLNYIGPLLAMAVYILVLFNIFIYIMILLPLMYVYYGSVVCFLITLFGLFLVFNIWFNHSMGMMIRPGCLKDFYIPEESPEEQQRKRLDVQKHKREFDCGKDMKQLLEYSHCGLKSVVKKNGKVCKRCKWYEELDLSSKESNSDEKRPFKPARFHHCSICQDCVVNMDHHCPWLNNCIGLHNNRYFLLFLFYVWISSVYMCIFLYEWSGHPFFYRYGNAASLTLGLNIGLFFGMGYFNIWQWNLTLQGCPQIDSIQAKRSDKTKGNSTVKKPGFKSWRDNLYLNFGTKNLFTQFLPSMRSLPLNGLEFSIPQPPFKSKTKLY</sequence>
<feature type="transmembrane region" description="Helical" evidence="7">
    <location>
        <begin position="210"/>
        <end position="230"/>
    </location>
</feature>
<dbReference type="AlphaFoldDB" id="A0AAD1XMF7"/>
<evidence type="ECO:0000256" key="3">
    <source>
        <dbReference type="ARBA" id="ARBA00022692"/>
    </source>
</evidence>
<keyword evidence="5 7" id="KW-0472">Membrane</keyword>
<feature type="transmembrane region" description="Helical" evidence="7">
    <location>
        <begin position="58"/>
        <end position="82"/>
    </location>
</feature>
<comment type="caution">
    <text evidence="9">The sequence shown here is derived from an EMBL/GenBank/DDBJ whole genome shotgun (WGS) entry which is preliminary data.</text>
</comment>
<evidence type="ECO:0000313" key="9">
    <source>
        <dbReference type="EMBL" id="CAI2375235.1"/>
    </source>
</evidence>
<comment type="catalytic activity">
    <reaction evidence="7">
        <text>L-cysteinyl-[protein] + hexadecanoyl-CoA = S-hexadecanoyl-L-cysteinyl-[protein] + CoA</text>
        <dbReference type="Rhea" id="RHEA:36683"/>
        <dbReference type="Rhea" id="RHEA-COMP:10131"/>
        <dbReference type="Rhea" id="RHEA-COMP:11032"/>
        <dbReference type="ChEBI" id="CHEBI:29950"/>
        <dbReference type="ChEBI" id="CHEBI:57287"/>
        <dbReference type="ChEBI" id="CHEBI:57379"/>
        <dbReference type="ChEBI" id="CHEBI:74151"/>
        <dbReference type="EC" id="2.3.1.225"/>
    </reaction>
</comment>